<evidence type="ECO:0000313" key="9">
    <source>
        <dbReference type="Proteomes" id="UP000600026"/>
    </source>
</evidence>
<feature type="domain" description="Major facilitator superfamily (MFS) profile" evidence="7">
    <location>
        <begin position="4"/>
        <end position="377"/>
    </location>
</feature>
<feature type="transmembrane region" description="Helical" evidence="6">
    <location>
        <begin position="204"/>
        <end position="227"/>
    </location>
</feature>
<comment type="caution">
    <text evidence="8">The sequence shown here is derived from an EMBL/GenBank/DDBJ whole genome shotgun (WGS) entry which is preliminary data.</text>
</comment>
<dbReference type="RefSeq" id="WP_031151356.1">
    <property type="nucleotide sequence ID" value="NZ_BNEE01000004.1"/>
</dbReference>
<dbReference type="InterPro" id="IPR050189">
    <property type="entry name" value="MFS_Efflux_Transporters"/>
</dbReference>
<feature type="transmembrane region" description="Helical" evidence="6">
    <location>
        <begin position="95"/>
        <end position="116"/>
    </location>
</feature>
<keyword evidence="5 6" id="KW-0472">Membrane</keyword>
<dbReference type="PROSITE" id="PS50850">
    <property type="entry name" value="MFS"/>
    <property type="match status" value="1"/>
</dbReference>
<feature type="transmembrane region" description="Helical" evidence="6">
    <location>
        <begin position="70"/>
        <end position="89"/>
    </location>
</feature>
<evidence type="ECO:0000256" key="5">
    <source>
        <dbReference type="ARBA" id="ARBA00023136"/>
    </source>
</evidence>
<dbReference type="Proteomes" id="UP000600026">
    <property type="component" value="Unassembled WGS sequence"/>
</dbReference>
<feature type="transmembrane region" description="Helical" evidence="6">
    <location>
        <begin position="294"/>
        <end position="313"/>
    </location>
</feature>
<dbReference type="Pfam" id="PF07690">
    <property type="entry name" value="MFS_1"/>
    <property type="match status" value="1"/>
</dbReference>
<feature type="transmembrane region" description="Helical" evidence="6">
    <location>
        <begin position="325"/>
        <end position="346"/>
    </location>
</feature>
<gene>
    <name evidence="8" type="ORF">Sxan_08970</name>
</gene>
<dbReference type="EMBL" id="BNEE01000004">
    <property type="protein sequence ID" value="GHI83533.1"/>
    <property type="molecule type" value="Genomic_DNA"/>
</dbReference>
<sequence length="395" mass="40692">MPKAVYVLALGIFAMVTSEFVVAGLMPQISEGLGATIPEVGYLITAFAVAMAIGGPFLATAVLKLPHKSALMVLFAVFLGGNVLAALSTDYVTMAVGRVITGVASSAFFGVSLSVVAEITEPEVRGKAIGAAMNGLMLGTLLGLPLSTFVGGQFGWRAAFWAISGLTVLAALATIVGVPAGTGAGEGGSVPLKEEMRVFRNPRLWLVFSTSTLIIGATFSAFSYFTPILTELTGFSEGAVPWLLVAYGAATVVGNGIVGRFADRHTIVTQVIGLALNMVFLAGMALFADVTAPALIFMMGIGLVGVTMNPCMITRVQRAANARPLVNTVHSSFITLGIVIGSWLGGVGINAYGLRAPLVLGVIMAFLSLFTLLPDLRAGRTAAAPAAPERQPAAV</sequence>
<keyword evidence="2" id="KW-1003">Cell membrane</keyword>
<dbReference type="InterPro" id="IPR020846">
    <property type="entry name" value="MFS_dom"/>
</dbReference>
<dbReference type="CDD" id="cd17324">
    <property type="entry name" value="MFS_NepI_like"/>
    <property type="match status" value="1"/>
</dbReference>
<dbReference type="PANTHER" id="PTHR43124:SF8">
    <property type="entry name" value="INNER MEMBRANE TRANSPORT PROTEIN YDHP"/>
    <property type="match status" value="1"/>
</dbReference>
<keyword evidence="9" id="KW-1185">Reference proteome</keyword>
<accession>A0A919GS64</accession>
<organism evidence="8 9">
    <name type="scientific">Streptomyces xanthophaeus</name>
    <dbReference type="NCBI Taxonomy" id="67385"/>
    <lineage>
        <taxon>Bacteria</taxon>
        <taxon>Bacillati</taxon>
        <taxon>Actinomycetota</taxon>
        <taxon>Actinomycetes</taxon>
        <taxon>Kitasatosporales</taxon>
        <taxon>Streptomycetaceae</taxon>
        <taxon>Streptomyces</taxon>
    </lineage>
</organism>
<feature type="transmembrane region" description="Helical" evidence="6">
    <location>
        <begin position="128"/>
        <end position="146"/>
    </location>
</feature>
<dbReference type="OrthoDB" id="9814237at2"/>
<dbReference type="InterPro" id="IPR011701">
    <property type="entry name" value="MFS"/>
</dbReference>
<dbReference type="PANTHER" id="PTHR43124">
    <property type="entry name" value="PURINE EFFLUX PUMP PBUE"/>
    <property type="match status" value="1"/>
</dbReference>
<dbReference type="AlphaFoldDB" id="A0A919GS64"/>
<name>A0A919GS64_9ACTN</name>
<protein>
    <submittedName>
        <fullName evidence="8">MFS transporter</fullName>
    </submittedName>
</protein>
<feature type="transmembrane region" description="Helical" evidence="6">
    <location>
        <begin position="267"/>
        <end position="288"/>
    </location>
</feature>
<evidence type="ECO:0000313" key="8">
    <source>
        <dbReference type="EMBL" id="GHI83533.1"/>
    </source>
</evidence>
<evidence type="ECO:0000259" key="7">
    <source>
        <dbReference type="PROSITE" id="PS50850"/>
    </source>
</evidence>
<dbReference type="GO" id="GO:0005886">
    <property type="term" value="C:plasma membrane"/>
    <property type="evidence" value="ECO:0007669"/>
    <property type="project" value="UniProtKB-SubCell"/>
</dbReference>
<feature type="transmembrane region" description="Helical" evidence="6">
    <location>
        <begin position="352"/>
        <end position="373"/>
    </location>
</feature>
<keyword evidence="4 6" id="KW-1133">Transmembrane helix</keyword>
<keyword evidence="3 6" id="KW-0812">Transmembrane</keyword>
<feature type="transmembrane region" description="Helical" evidence="6">
    <location>
        <begin position="239"/>
        <end position="258"/>
    </location>
</feature>
<evidence type="ECO:0000256" key="1">
    <source>
        <dbReference type="ARBA" id="ARBA00004651"/>
    </source>
</evidence>
<dbReference type="InterPro" id="IPR036259">
    <property type="entry name" value="MFS_trans_sf"/>
</dbReference>
<evidence type="ECO:0000256" key="2">
    <source>
        <dbReference type="ARBA" id="ARBA00022475"/>
    </source>
</evidence>
<feature type="transmembrane region" description="Helical" evidence="6">
    <location>
        <begin position="42"/>
        <end position="63"/>
    </location>
</feature>
<comment type="subcellular location">
    <subcellularLocation>
        <location evidence="1">Cell membrane</location>
        <topology evidence="1">Multi-pass membrane protein</topology>
    </subcellularLocation>
</comment>
<proteinExistence type="predicted"/>
<evidence type="ECO:0000256" key="6">
    <source>
        <dbReference type="SAM" id="Phobius"/>
    </source>
</evidence>
<dbReference type="GO" id="GO:0022857">
    <property type="term" value="F:transmembrane transporter activity"/>
    <property type="evidence" value="ECO:0007669"/>
    <property type="project" value="InterPro"/>
</dbReference>
<feature type="transmembrane region" description="Helical" evidence="6">
    <location>
        <begin position="158"/>
        <end position="183"/>
    </location>
</feature>
<dbReference type="Gene3D" id="1.20.1250.20">
    <property type="entry name" value="MFS general substrate transporter like domains"/>
    <property type="match status" value="1"/>
</dbReference>
<evidence type="ECO:0000256" key="4">
    <source>
        <dbReference type="ARBA" id="ARBA00022989"/>
    </source>
</evidence>
<evidence type="ECO:0000256" key="3">
    <source>
        <dbReference type="ARBA" id="ARBA00022692"/>
    </source>
</evidence>
<dbReference type="SUPFAM" id="SSF103473">
    <property type="entry name" value="MFS general substrate transporter"/>
    <property type="match status" value="1"/>
</dbReference>
<reference evidence="8" key="1">
    <citation type="submission" date="2020-09" db="EMBL/GenBank/DDBJ databases">
        <title>Whole genome shotgun sequence of Streptomyces xanthophaeus NBRC 12829.</title>
        <authorList>
            <person name="Komaki H."/>
            <person name="Tamura T."/>
        </authorList>
    </citation>
    <scope>NUCLEOTIDE SEQUENCE</scope>
    <source>
        <strain evidence="8">NBRC 12829</strain>
    </source>
</reference>